<evidence type="ECO:0000256" key="1">
    <source>
        <dbReference type="SAM" id="SignalP"/>
    </source>
</evidence>
<protein>
    <submittedName>
        <fullName evidence="2">Uncharacterized protein</fullName>
    </submittedName>
</protein>
<keyword evidence="1" id="KW-0732">Signal</keyword>
<comment type="caution">
    <text evidence="2">The sequence shown here is derived from an EMBL/GenBank/DDBJ whole genome shotgun (WGS) entry which is preliminary data.</text>
</comment>
<evidence type="ECO:0000313" key="3">
    <source>
        <dbReference type="Proteomes" id="UP001642464"/>
    </source>
</evidence>
<name>A0ABP0PDT8_9DINO</name>
<accession>A0ABP0PDT8</accession>
<feature type="chain" id="PRO_5046452528" evidence="1">
    <location>
        <begin position="18"/>
        <end position="373"/>
    </location>
</feature>
<dbReference type="Proteomes" id="UP001642464">
    <property type="component" value="Unassembled WGS sequence"/>
</dbReference>
<gene>
    <name evidence="2" type="ORF">SCF082_LOCUS35845</name>
</gene>
<proteinExistence type="predicted"/>
<dbReference type="EMBL" id="CAXAMM010034558">
    <property type="protein sequence ID" value="CAK9073059.1"/>
    <property type="molecule type" value="Genomic_DNA"/>
</dbReference>
<sequence>MVAARWWRGVFAPLVLASPFPTPPQHTQDQVSVLELSRAKAKAASEAATPQVLSFFDSVGFREMLKGCCTEVANLTAEELLQRYRAEAQVAELAHALPAPGESIGVFSDVTTTEVGELPWFPNEFEVALMHNRSMSEGAAPINDIAQKEIFGCKPFAGPKPTWTEASSRLIYIAHNMRRLDSGSEPFFGDLTVVFNSSRVKDSVVIAPYDTGLYTMMCLRPEMSGHHKMKKFLPHLNCSAWPVNLPVGTLDYLDHLILPNLAAPVNSSVTNRTILDTARELYTRSGMSKIDYQDVPALDLRSLGGYMESNIMANPRLPEVVKFGIGNFDTLFGTKDGQEVRKISQRFKWPLPPWLQSGMVPTIDWLDALMTVA</sequence>
<keyword evidence="3" id="KW-1185">Reference proteome</keyword>
<organism evidence="2 3">
    <name type="scientific">Durusdinium trenchii</name>
    <dbReference type="NCBI Taxonomy" id="1381693"/>
    <lineage>
        <taxon>Eukaryota</taxon>
        <taxon>Sar</taxon>
        <taxon>Alveolata</taxon>
        <taxon>Dinophyceae</taxon>
        <taxon>Suessiales</taxon>
        <taxon>Symbiodiniaceae</taxon>
        <taxon>Durusdinium</taxon>
    </lineage>
</organism>
<reference evidence="2 3" key="1">
    <citation type="submission" date="2024-02" db="EMBL/GenBank/DDBJ databases">
        <authorList>
            <person name="Chen Y."/>
            <person name="Shah S."/>
            <person name="Dougan E. K."/>
            <person name="Thang M."/>
            <person name="Chan C."/>
        </authorList>
    </citation>
    <scope>NUCLEOTIDE SEQUENCE [LARGE SCALE GENOMIC DNA]</scope>
</reference>
<feature type="signal peptide" evidence="1">
    <location>
        <begin position="1"/>
        <end position="17"/>
    </location>
</feature>
<evidence type="ECO:0000313" key="2">
    <source>
        <dbReference type="EMBL" id="CAK9073059.1"/>
    </source>
</evidence>